<dbReference type="Proteomes" id="UP000001982">
    <property type="component" value="Chromosome"/>
</dbReference>
<keyword evidence="2" id="KW-1185">Reference proteome</keyword>
<name>Q12LZ7_SHEDO</name>
<sequence>MEYITRSEAPFDGKVTAFYFQSGELVTDGAQLLEVEPLAVADTADAKGEEA</sequence>
<evidence type="ECO:0000313" key="1">
    <source>
        <dbReference type="EMBL" id="ABE55529.1"/>
    </source>
</evidence>
<dbReference type="RefSeq" id="WP_011496682.1">
    <property type="nucleotide sequence ID" value="NC_007954.1"/>
</dbReference>
<organism evidence="1 2">
    <name type="scientific">Shewanella denitrificans (strain OS217 / ATCC BAA-1090 / DSM 15013)</name>
    <dbReference type="NCBI Taxonomy" id="318161"/>
    <lineage>
        <taxon>Bacteria</taxon>
        <taxon>Pseudomonadati</taxon>
        <taxon>Pseudomonadota</taxon>
        <taxon>Gammaproteobacteria</taxon>
        <taxon>Alteromonadales</taxon>
        <taxon>Shewanellaceae</taxon>
        <taxon>Shewanella</taxon>
    </lineage>
</organism>
<dbReference type="OrthoDB" id="6271415at2"/>
<dbReference type="KEGG" id="sdn:Sden_2249"/>
<dbReference type="AlphaFoldDB" id="Q12LZ7"/>
<dbReference type="STRING" id="318161.Sden_2249"/>
<protein>
    <submittedName>
        <fullName evidence="1">3-methylcrotonyl-CoA carboxylase alpha subunit</fullName>
    </submittedName>
</protein>
<evidence type="ECO:0000313" key="2">
    <source>
        <dbReference type="Proteomes" id="UP000001982"/>
    </source>
</evidence>
<gene>
    <name evidence="1" type="ordered locus">Sden_2249</name>
</gene>
<dbReference type="EMBL" id="CP000302">
    <property type="protein sequence ID" value="ABE55529.1"/>
    <property type="molecule type" value="Genomic_DNA"/>
</dbReference>
<accession>Q12LZ7</accession>
<dbReference type="HOGENOM" id="CLU_210443_0_0_6"/>
<proteinExistence type="predicted"/>
<reference evidence="1 2" key="1">
    <citation type="submission" date="2006-03" db="EMBL/GenBank/DDBJ databases">
        <title>Complete sequence of Shewanella denitrificans OS217.</title>
        <authorList>
            <consortium name="US DOE Joint Genome Institute"/>
            <person name="Copeland A."/>
            <person name="Lucas S."/>
            <person name="Lapidus A."/>
            <person name="Barry K."/>
            <person name="Detter J.C."/>
            <person name="Glavina del Rio T."/>
            <person name="Hammon N."/>
            <person name="Israni S."/>
            <person name="Dalin E."/>
            <person name="Tice H."/>
            <person name="Pitluck S."/>
            <person name="Brettin T."/>
            <person name="Bruce D."/>
            <person name="Han C."/>
            <person name="Tapia R."/>
            <person name="Gilna P."/>
            <person name="Kiss H."/>
            <person name="Schmutz J."/>
            <person name="Larimer F."/>
            <person name="Land M."/>
            <person name="Hauser L."/>
            <person name="Kyrpides N."/>
            <person name="Lykidis A."/>
            <person name="Richardson P."/>
        </authorList>
    </citation>
    <scope>NUCLEOTIDE SEQUENCE [LARGE SCALE GENOMIC DNA]</scope>
    <source>
        <strain evidence="2">OS217 / ATCC BAA-1090 / DSM 15013</strain>
    </source>
</reference>